<dbReference type="Proteomes" id="UP000831775">
    <property type="component" value="Chromosome"/>
</dbReference>
<gene>
    <name evidence="3" type="ORF">MUN76_14520</name>
</gene>
<sequence>MVAAPSSTRAGGGDPTRGLAGARTIAVVSVLLTLTIALHSMLPGSLGTLVATALPWLGWLLPLLGIGALLTRRRRAWLIVLLPTLVWALLVGTVLLPLGRSANAVPADERFTVASHNVRGDSNAAAASARDLAVEGADVIALVELDADDREAAAAELAATHPYAYTVGTVGLWSVYPLEQQTPLDLGLGWQRALSADVMTPSGPVSVYVVHAASFRPWDQGNRDTMLQRLGELVPQDLAERVVVMGDFNATTFDPAMATLQSAVSEPRQSSPSWGFTWPSAFPAARIDHIFQRGMTPLENRVVAAGDSDHRAVLAVLRNE</sequence>
<dbReference type="Gene3D" id="3.60.10.10">
    <property type="entry name" value="Endonuclease/exonuclease/phosphatase"/>
    <property type="match status" value="1"/>
</dbReference>
<dbReference type="Pfam" id="PF03372">
    <property type="entry name" value="Exo_endo_phos"/>
    <property type="match status" value="1"/>
</dbReference>
<reference evidence="3 4" key="1">
    <citation type="submission" date="2022-04" db="EMBL/GenBank/DDBJ databases">
        <title>Leucobacter sp. isolated from rhizosphere of onion.</title>
        <authorList>
            <person name="Won M."/>
            <person name="Lee C.-M."/>
            <person name="Woen H.-Y."/>
            <person name="Kwon S.-W."/>
        </authorList>
    </citation>
    <scope>NUCLEOTIDE SEQUENCE [LARGE SCALE GENOMIC DNA]</scope>
    <source>
        <strain evidence="3 4">H25R-14</strain>
    </source>
</reference>
<keyword evidence="1" id="KW-0812">Transmembrane</keyword>
<keyword evidence="1" id="KW-0472">Membrane</keyword>
<keyword evidence="1" id="KW-1133">Transmembrane helix</keyword>
<feature type="transmembrane region" description="Helical" evidence="1">
    <location>
        <begin position="48"/>
        <end position="70"/>
    </location>
</feature>
<keyword evidence="3" id="KW-0255">Endonuclease</keyword>
<accession>A0ABY4FVP3</accession>
<dbReference type="InterPro" id="IPR005135">
    <property type="entry name" value="Endo/exonuclease/phosphatase"/>
</dbReference>
<dbReference type="GO" id="GO:0004519">
    <property type="term" value="F:endonuclease activity"/>
    <property type="evidence" value="ECO:0007669"/>
    <property type="project" value="UniProtKB-KW"/>
</dbReference>
<protein>
    <submittedName>
        <fullName evidence="3">Endonuclease/exonuclease/phosphatase family protein</fullName>
    </submittedName>
</protein>
<keyword evidence="3" id="KW-0540">Nuclease</keyword>
<dbReference type="InterPro" id="IPR036691">
    <property type="entry name" value="Endo/exonu/phosph_ase_sf"/>
</dbReference>
<feature type="transmembrane region" description="Helical" evidence="1">
    <location>
        <begin position="77"/>
        <end position="98"/>
    </location>
</feature>
<feature type="domain" description="Endonuclease/exonuclease/phosphatase" evidence="2">
    <location>
        <begin position="114"/>
        <end position="310"/>
    </location>
</feature>
<evidence type="ECO:0000313" key="4">
    <source>
        <dbReference type="Proteomes" id="UP000831775"/>
    </source>
</evidence>
<dbReference type="EMBL" id="CP095043">
    <property type="protein sequence ID" value="UOQ60234.1"/>
    <property type="molecule type" value="Genomic_DNA"/>
</dbReference>
<organism evidence="3 4">
    <name type="scientific">Leucobacter rhizosphaerae</name>
    <dbReference type="NCBI Taxonomy" id="2932245"/>
    <lineage>
        <taxon>Bacteria</taxon>
        <taxon>Bacillati</taxon>
        <taxon>Actinomycetota</taxon>
        <taxon>Actinomycetes</taxon>
        <taxon>Micrococcales</taxon>
        <taxon>Microbacteriaceae</taxon>
        <taxon>Leucobacter</taxon>
    </lineage>
</organism>
<keyword evidence="3" id="KW-0378">Hydrolase</keyword>
<keyword evidence="4" id="KW-1185">Reference proteome</keyword>
<dbReference type="SUPFAM" id="SSF56219">
    <property type="entry name" value="DNase I-like"/>
    <property type="match status" value="1"/>
</dbReference>
<evidence type="ECO:0000259" key="2">
    <source>
        <dbReference type="Pfam" id="PF03372"/>
    </source>
</evidence>
<dbReference type="RefSeq" id="WP_244685695.1">
    <property type="nucleotide sequence ID" value="NZ_CP095043.1"/>
</dbReference>
<evidence type="ECO:0000256" key="1">
    <source>
        <dbReference type="SAM" id="Phobius"/>
    </source>
</evidence>
<feature type="transmembrane region" description="Helical" evidence="1">
    <location>
        <begin position="20"/>
        <end position="42"/>
    </location>
</feature>
<proteinExistence type="predicted"/>
<evidence type="ECO:0000313" key="3">
    <source>
        <dbReference type="EMBL" id="UOQ60234.1"/>
    </source>
</evidence>
<name>A0ABY4FVP3_9MICO</name>